<reference evidence="2 3" key="1">
    <citation type="submission" date="2020-03" db="EMBL/GenBank/DDBJ databases">
        <authorList>
            <consortium name="Genoscope - CEA"/>
            <person name="William W."/>
        </authorList>
    </citation>
    <scope>NUCLEOTIDE SEQUENCE [LARGE SCALE GENOMIC DNA]</scope>
    <source>
        <strain evidence="3">DSM 16959</strain>
    </source>
</reference>
<dbReference type="RefSeq" id="WP_145770727.1">
    <property type="nucleotide sequence ID" value="NZ_LR778301.1"/>
</dbReference>
<accession>A0A6S6YBZ6</accession>
<dbReference type="InterPro" id="IPR025738">
    <property type="entry name" value="BatD"/>
</dbReference>
<dbReference type="AlphaFoldDB" id="A0A6S6YBZ6"/>
<dbReference type="OrthoDB" id="5293418at2"/>
<name>A0A6S6YBZ6_9PROT</name>
<evidence type="ECO:0000259" key="1">
    <source>
        <dbReference type="Pfam" id="PF25607"/>
    </source>
</evidence>
<evidence type="ECO:0000313" key="3">
    <source>
        <dbReference type="Proteomes" id="UP000515733"/>
    </source>
</evidence>
<sequence>MNCSFPIYRALLMLLGLLLGAAALAAPQPFLRISLSPAVSVKLGEEVSLAVEVFVPTWFLDAPRFPESIEIPGATVEMVKGSAENLSESVAGVTWAGLRRRYRIQPLNPGEFRLPELAVPLTYAREGGKGPLTVTARGRLAQPFLVRVPVAAARLDPFIAARHLRLAQRLERSEGALGVGDAVRRTVAVDTDAAALELPETLWPQSPGMRVYLDPPRSRESRSDAAARPQLHWEQTASWVFEQPGQYQLPAVTLDWWDLEARQVRQAHLPAVSLNVGPARTTGVFALPEAVAELAPAGRLTRETLRPIAYGLGAVMLLLLGWRGRQLGRRTWAWVRRHGQDMLTAEWLQFQRLLRACRRHDGPAAQATLHRWLDLWAGAGMGLASWLLDKAPSADLAAALAELDAALYGCRGPDDAVPWRGTALSRQLILARRKLSQQRPAKAATLPAALNP</sequence>
<dbReference type="Proteomes" id="UP000515733">
    <property type="component" value="Chromosome"/>
</dbReference>
<dbReference type="PANTHER" id="PTHR40940">
    <property type="entry name" value="PROTEIN BATD-RELATED"/>
    <property type="match status" value="1"/>
</dbReference>
<dbReference type="Pfam" id="PF25607">
    <property type="entry name" value="DUF7939"/>
    <property type="match status" value="1"/>
</dbReference>
<organism evidence="2 3">
    <name type="scientific">Denitratisoma oestradiolicum</name>
    <dbReference type="NCBI Taxonomy" id="311182"/>
    <lineage>
        <taxon>Bacteria</taxon>
        <taxon>Pseudomonadati</taxon>
        <taxon>Pseudomonadota</taxon>
        <taxon>Betaproteobacteria</taxon>
        <taxon>Nitrosomonadales</taxon>
        <taxon>Sterolibacteriaceae</taxon>
        <taxon>Denitratisoma</taxon>
    </lineage>
</organism>
<proteinExistence type="predicted"/>
<dbReference type="PANTHER" id="PTHR40940:SF1">
    <property type="entry name" value="PROTEIN BATD"/>
    <property type="match status" value="1"/>
</dbReference>
<gene>
    <name evidence="2" type="ORF">DENOEST_3022</name>
</gene>
<dbReference type="KEGG" id="doe:DENOEST_3022"/>
<dbReference type="InterPro" id="IPR057699">
    <property type="entry name" value="DUF7939"/>
</dbReference>
<keyword evidence="3" id="KW-1185">Reference proteome</keyword>
<evidence type="ECO:0000313" key="2">
    <source>
        <dbReference type="EMBL" id="CAB1370176.1"/>
    </source>
</evidence>
<protein>
    <recommendedName>
        <fullName evidence="1">DUF7939 domain-containing protein</fullName>
    </recommendedName>
</protein>
<dbReference type="EMBL" id="LR778301">
    <property type="protein sequence ID" value="CAB1370176.1"/>
    <property type="molecule type" value="Genomic_DNA"/>
</dbReference>
<feature type="domain" description="DUF7939" evidence="1">
    <location>
        <begin position="350"/>
        <end position="432"/>
    </location>
</feature>